<dbReference type="Proteomes" id="UP000481360">
    <property type="component" value="Unassembled WGS sequence"/>
</dbReference>
<dbReference type="InterPro" id="IPR042837">
    <property type="entry name" value="PTX3"/>
</dbReference>
<dbReference type="Pfam" id="PF13385">
    <property type="entry name" value="Laminin_G_3"/>
    <property type="match status" value="2"/>
</dbReference>
<dbReference type="PANTHER" id="PTHR46943:SF1">
    <property type="entry name" value="PENTRAXIN-RELATED PROTEIN PTX3"/>
    <property type="match status" value="1"/>
</dbReference>
<name>A0A7C9VW74_9PSEU</name>
<evidence type="ECO:0000256" key="1">
    <source>
        <dbReference type="ARBA" id="ARBA00022729"/>
    </source>
</evidence>
<evidence type="ECO:0000256" key="3">
    <source>
        <dbReference type="SAM" id="SignalP"/>
    </source>
</evidence>
<evidence type="ECO:0000313" key="5">
    <source>
        <dbReference type="EMBL" id="NGY65573.1"/>
    </source>
</evidence>
<organism evidence="5 6">
    <name type="scientific">Lentzea alba</name>
    <dbReference type="NCBI Taxonomy" id="2714351"/>
    <lineage>
        <taxon>Bacteria</taxon>
        <taxon>Bacillati</taxon>
        <taxon>Actinomycetota</taxon>
        <taxon>Actinomycetes</taxon>
        <taxon>Pseudonocardiales</taxon>
        <taxon>Pseudonocardiaceae</taxon>
        <taxon>Lentzea</taxon>
    </lineage>
</organism>
<evidence type="ECO:0000313" key="6">
    <source>
        <dbReference type="Proteomes" id="UP000481360"/>
    </source>
</evidence>
<feature type="signal peptide" evidence="3">
    <location>
        <begin position="1"/>
        <end position="24"/>
    </location>
</feature>
<comment type="caution">
    <text evidence="5">The sequence shown here is derived from an EMBL/GenBank/DDBJ whole genome shotgun (WGS) entry which is preliminary data.</text>
</comment>
<keyword evidence="6" id="KW-1185">Reference proteome</keyword>
<keyword evidence="2" id="KW-1015">Disulfide bond</keyword>
<accession>A0A7C9VW74</accession>
<feature type="domain" description="LamG-like jellyroll fold" evidence="4">
    <location>
        <begin position="400"/>
        <end position="527"/>
    </location>
</feature>
<dbReference type="AlphaFoldDB" id="A0A7C9VW74"/>
<gene>
    <name evidence="5" type="ORF">G7043_42440</name>
</gene>
<sequence length="527" mass="55314">MRAVLPVVAALSLLQVVQAPAAMAAPDAPTFSSSVYKTSGCAPEGCGGIGVEDTFVFSSSPDVVKYRWGFTDPPSTTVAAGTPVQWTPDTHGSKNLYIEAVDAQGAWTRSMFEFYVAGPTPPAARWFLDDDPAFDGTGNGHDLVLTGLDTARAGRTVAGWGAIGFDGVTSNGATTAKVFEAGPGISVSAWVRLADDTASRTVVSQQGSVESAFRLGYDAASHKWEFALAEEDAANAEQKAAESNAPAAAGVWTHLIGAYDSASREVKLYVDGVLQSTIAVVNNGFVANGELWIGKALRNSAATEAWHGDLTEMIAWNRAIMPQEVRKMTDAAEVSEVGRWMFNEETGSLARDSSLYSRDLRLNIAGGAKWGAGVAGAAGLELTGGTSSASTSEPVLYTDQSFAVDMWAKLNDTGTARTVVAQRGSSGVDPFTLKYDGSRWSAEMPNAAAKTDAVVNKWTHLVASYDASARTLTLTVGYQDSPDVLKSVVSGVVGWNSDGVLSVGRGSTGESFNGNVDELTVLQGVYR</sequence>
<feature type="chain" id="PRO_5029021165" evidence="3">
    <location>
        <begin position="25"/>
        <end position="527"/>
    </location>
</feature>
<dbReference type="SMART" id="SM00560">
    <property type="entry name" value="LamGL"/>
    <property type="match status" value="2"/>
</dbReference>
<dbReference type="SUPFAM" id="SSF49899">
    <property type="entry name" value="Concanavalin A-like lectins/glucanases"/>
    <property type="match status" value="2"/>
</dbReference>
<proteinExistence type="predicted"/>
<reference evidence="5 6" key="1">
    <citation type="submission" date="2020-03" db="EMBL/GenBank/DDBJ databases">
        <title>Isolation and identification of active actinomycetes.</title>
        <authorList>
            <person name="Sun X."/>
        </authorList>
    </citation>
    <scope>NUCLEOTIDE SEQUENCE [LARGE SCALE GENOMIC DNA]</scope>
    <source>
        <strain evidence="5 6">NEAU-D13</strain>
    </source>
</reference>
<protein>
    <submittedName>
        <fullName evidence="5">LamG domain-containing protein</fullName>
    </submittedName>
</protein>
<keyword evidence="1 3" id="KW-0732">Signal</keyword>
<dbReference type="Gene3D" id="2.60.120.200">
    <property type="match status" value="2"/>
</dbReference>
<dbReference type="InterPro" id="IPR006558">
    <property type="entry name" value="LamG-like"/>
</dbReference>
<evidence type="ECO:0000259" key="4">
    <source>
        <dbReference type="SMART" id="SM00560"/>
    </source>
</evidence>
<evidence type="ECO:0000256" key="2">
    <source>
        <dbReference type="ARBA" id="ARBA00023157"/>
    </source>
</evidence>
<dbReference type="RefSeq" id="WP_166054445.1">
    <property type="nucleotide sequence ID" value="NZ_JAAMPJ010000016.1"/>
</dbReference>
<dbReference type="PANTHER" id="PTHR46943">
    <property type="entry name" value="PENTRAXIN-RELATED PROTEIN PTX3"/>
    <property type="match status" value="1"/>
</dbReference>
<dbReference type="GO" id="GO:0006955">
    <property type="term" value="P:immune response"/>
    <property type="evidence" value="ECO:0007669"/>
    <property type="project" value="InterPro"/>
</dbReference>
<dbReference type="InterPro" id="IPR013320">
    <property type="entry name" value="ConA-like_dom_sf"/>
</dbReference>
<dbReference type="EMBL" id="JAAMPJ010000016">
    <property type="protein sequence ID" value="NGY65573.1"/>
    <property type="molecule type" value="Genomic_DNA"/>
</dbReference>
<feature type="domain" description="LamG-like jellyroll fold" evidence="4">
    <location>
        <begin position="183"/>
        <end position="323"/>
    </location>
</feature>